<keyword evidence="1" id="KW-0805">Transcription regulation</keyword>
<evidence type="ECO:0000256" key="3">
    <source>
        <dbReference type="ARBA" id="ARBA00023163"/>
    </source>
</evidence>
<organism evidence="6 7">
    <name type="scientific">Salinihabitans flavidus</name>
    <dbReference type="NCBI Taxonomy" id="569882"/>
    <lineage>
        <taxon>Bacteria</taxon>
        <taxon>Pseudomonadati</taxon>
        <taxon>Pseudomonadota</taxon>
        <taxon>Alphaproteobacteria</taxon>
        <taxon>Rhodobacterales</taxon>
        <taxon>Roseobacteraceae</taxon>
        <taxon>Salinihabitans</taxon>
    </lineage>
</organism>
<dbReference type="GO" id="GO:1901135">
    <property type="term" value="P:carbohydrate derivative metabolic process"/>
    <property type="evidence" value="ECO:0007669"/>
    <property type="project" value="InterPro"/>
</dbReference>
<evidence type="ECO:0000313" key="7">
    <source>
        <dbReference type="Proteomes" id="UP000198893"/>
    </source>
</evidence>
<evidence type="ECO:0000313" key="6">
    <source>
        <dbReference type="EMBL" id="SEO33097.1"/>
    </source>
</evidence>
<keyword evidence="7" id="KW-1185">Reference proteome</keyword>
<dbReference type="InterPro" id="IPR000281">
    <property type="entry name" value="HTH_RpiR"/>
</dbReference>
<keyword evidence="3" id="KW-0804">Transcription</keyword>
<dbReference type="PROSITE" id="PS51464">
    <property type="entry name" value="SIS"/>
    <property type="match status" value="1"/>
</dbReference>
<dbReference type="GO" id="GO:0003700">
    <property type="term" value="F:DNA-binding transcription factor activity"/>
    <property type="evidence" value="ECO:0007669"/>
    <property type="project" value="InterPro"/>
</dbReference>
<gene>
    <name evidence="6" type="ORF">SAMN04490248_1043</name>
</gene>
<dbReference type="CDD" id="cd05013">
    <property type="entry name" value="SIS_RpiR"/>
    <property type="match status" value="1"/>
</dbReference>
<name>A0A1H8NU33_9RHOB</name>
<dbReference type="RefSeq" id="WP_093115952.1">
    <property type="nucleotide sequence ID" value="NZ_FODS01000004.1"/>
</dbReference>
<keyword evidence="2 6" id="KW-0238">DNA-binding</keyword>
<dbReference type="OrthoDB" id="3574600at2"/>
<dbReference type="EMBL" id="FODS01000004">
    <property type="protein sequence ID" value="SEO33097.1"/>
    <property type="molecule type" value="Genomic_DNA"/>
</dbReference>
<dbReference type="Gene3D" id="3.40.50.10490">
    <property type="entry name" value="Glucose-6-phosphate isomerase like protein, domain 1"/>
    <property type="match status" value="1"/>
</dbReference>
<proteinExistence type="predicted"/>
<reference evidence="6 7" key="1">
    <citation type="submission" date="2016-10" db="EMBL/GenBank/DDBJ databases">
        <authorList>
            <person name="de Groot N.N."/>
        </authorList>
    </citation>
    <scope>NUCLEOTIDE SEQUENCE [LARGE SCALE GENOMIC DNA]</scope>
    <source>
        <strain evidence="6 7">DSM 27842</strain>
    </source>
</reference>
<dbReference type="SUPFAM" id="SSF53697">
    <property type="entry name" value="SIS domain"/>
    <property type="match status" value="1"/>
</dbReference>
<protein>
    <submittedName>
        <fullName evidence="6">DNA-binding transcriptional regulator, MurR/RpiR family, contains HTH and SIS domains</fullName>
    </submittedName>
</protein>
<accession>A0A1H8NU33</accession>
<dbReference type="PROSITE" id="PS51071">
    <property type="entry name" value="HTH_RPIR"/>
    <property type="match status" value="1"/>
</dbReference>
<dbReference type="STRING" id="569882.SAMN04490248_1043"/>
<dbReference type="InterPro" id="IPR046348">
    <property type="entry name" value="SIS_dom_sf"/>
</dbReference>
<evidence type="ECO:0000259" key="4">
    <source>
        <dbReference type="PROSITE" id="PS51071"/>
    </source>
</evidence>
<dbReference type="InterPro" id="IPR001347">
    <property type="entry name" value="SIS_dom"/>
</dbReference>
<dbReference type="GO" id="GO:0003677">
    <property type="term" value="F:DNA binding"/>
    <property type="evidence" value="ECO:0007669"/>
    <property type="project" value="UniProtKB-KW"/>
</dbReference>
<dbReference type="Proteomes" id="UP000198893">
    <property type="component" value="Unassembled WGS sequence"/>
</dbReference>
<dbReference type="InterPro" id="IPR047640">
    <property type="entry name" value="RpiR-like"/>
</dbReference>
<dbReference type="PANTHER" id="PTHR30514:SF18">
    <property type="entry name" value="RPIR-FAMILY TRANSCRIPTIONAL REGULATOR"/>
    <property type="match status" value="1"/>
</dbReference>
<feature type="domain" description="HTH rpiR-type" evidence="4">
    <location>
        <begin position="4"/>
        <end position="80"/>
    </location>
</feature>
<evidence type="ECO:0000256" key="2">
    <source>
        <dbReference type="ARBA" id="ARBA00023125"/>
    </source>
</evidence>
<feature type="domain" description="SIS" evidence="5">
    <location>
        <begin position="126"/>
        <end position="261"/>
    </location>
</feature>
<dbReference type="Gene3D" id="1.10.10.10">
    <property type="entry name" value="Winged helix-like DNA-binding domain superfamily/Winged helix DNA-binding domain"/>
    <property type="match status" value="1"/>
</dbReference>
<evidence type="ECO:0000256" key="1">
    <source>
        <dbReference type="ARBA" id="ARBA00023015"/>
    </source>
</evidence>
<dbReference type="Pfam" id="PF01418">
    <property type="entry name" value="HTH_6"/>
    <property type="match status" value="1"/>
</dbReference>
<dbReference type="AlphaFoldDB" id="A0A1H8NU33"/>
<sequence length="290" mass="31455">MKLEEFQAKLVAALPDIPAKVQRGGRYVLDHPDDVVIYSMREVAERASVSPATLVRLANLLGFGKWSEIRMIHSESLRSAPAAYLERALDVVGSTGRDLVQETFVSHQANLSHTEAVNGSAAIRDAAETLARAERIFVSAFMSCRAPGHTFAYLCRMLRDDVVVLDTETLPAELLSLRENDVVLAINFQPYSREILQVAEGVRRSGAGLVCLSDSRASPLTPLADHVLLFGPNGPSFFPSITAAAALVESLLAAMLASLGEEAKDRIGAIEQDLYRSGIYTTSQRSKKGT</sequence>
<evidence type="ECO:0000259" key="5">
    <source>
        <dbReference type="PROSITE" id="PS51464"/>
    </source>
</evidence>
<dbReference type="SUPFAM" id="SSF46689">
    <property type="entry name" value="Homeodomain-like"/>
    <property type="match status" value="1"/>
</dbReference>
<dbReference type="InterPro" id="IPR009057">
    <property type="entry name" value="Homeodomain-like_sf"/>
</dbReference>
<dbReference type="GO" id="GO:0097367">
    <property type="term" value="F:carbohydrate derivative binding"/>
    <property type="evidence" value="ECO:0007669"/>
    <property type="project" value="InterPro"/>
</dbReference>
<dbReference type="PANTHER" id="PTHR30514">
    <property type="entry name" value="GLUCOKINASE"/>
    <property type="match status" value="1"/>
</dbReference>
<dbReference type="InterPro" id="IPR036388">
    <property type="entry name" value="WH-like_DNA-bd_sf"/>
</dbReference>
<dbReference type="InterPro" id="IPR035472">
    <property type="entry name" value="RpiR-like_SIS"/>
</dbReference>
<dbReference type="Pfam" id="PF01380">
    <property type="entry name" value="SIS"/>
    <property type="match status" value="1"/>
</dbReference>